<evidence type="ECO:0000313" key="2">
    <source>
        <dbReference type="EnsemblMetazoa" id="AFUN007006-PA"/>
    </source>
</evidence>
<keyword evidence="1" id="KW-1133">Transmembrane helix</keyword>
<proteinExistence type="predicted"/>
<name>A0A182RL88_ANOFN</name>
<accession>A0A182RL88</accession>
<feature type="transmembrane region" description="Helical" evidence="1">
    <location>
        <begin position="6"/>
        <end position="29"/>
    </location>
</feature>
<keyword evidence="1" id="KW-0812">Transmembrane</keyword>
<sequence>MNPIFFYGYTVAGIGFVVSVFYLGLFNIWQQRNLRMVLENATFRQLYEGRRHRTAAQKYTNRHRTKLITRRMLHKINQLSPRVHLHCDGPRWKLIYMPGGDIRAIPLPP</sequence>
<organism evidence="2">
    <name type="scientific">Anopheles funestus</name>
    <name type="common">African malaria mosquito</name>
    <dbReference type="NCBI Taxonomy" id="62324"/>
    <lineage>
        <taxon>Eukaryota</taxon>
        <taxon>Metazoa</taxon>
        <taxon>Ecdysozoa</taxon>
        <taxon>Arthropoda</taxon>
        <taxon>Hexapoda</taxon>
        <taxon>Insecta</taxon>
        <taxon>Pterygota</taxon>
        <taxon>Neoptera</taxon>
        <taxon>Endopterygota</taxon>
        <taxon>Diptera</taxon>
        <taxon>Nematocera</taxon>
        <taxon>Culicoidea</taxon>
        <taxon>Culicidae</taxon>
        <taxon>Anophelinae</taxon>
        <taxon>Anopheles</taxon>
    </lineage>
</organism>
<reference evidence="2" key="1">
    <citation type="submission" date="2020-05" db="UniProtKB">
        <authorList>
            <consortium name="EnsemblMetazoa"/>
        </authorList>
    </citation>
    <scope>IDENTIFICATION</scope>
    <source>
        <strain evidence="2">FUMOZ</strain>
    </source>
</reference>
<dbReference type="VEuPathDB" id="VectorBase:AFUN007006"/>
<evidence type="ECO:0000256" key="1">
    <source>
        <dbReference type="SAM" id="Phobius"/>
    </source>
</evidence>
<dbReference type="VEuPathDB" id="VectorBase:AFUN2_001985"/>
<keyword evidence="1" id="KW-0472">Membrane</keyword>
<dbReference type="AlphaFoldDB" id="A0A182RL88"/>
<protein>
    <submittedName>
        <fullName evidence="2">Uncharacterized protein</fullName>
    </submittedName>
</protein>
<dbReference type="EnsemblMetazoa" id="AFUN007006-RA">
    <property type="protein sequence ID" value="AFUN007006-PA"/>
    <property type="gene ID" value="AFUN007006"/>
</dbReference>